<dbReference type="EMBL" id="BMEM01000004">
    <property type="protein sequence ID" value="GGF57211.1"/>
    <property type="molecule type" value="Genomic_DNA"/>
</dbReference>
<reference evidence="1" key="2">
    <citation type="submission" date="2020-09" db="EMBL/GenBank/DDBJ databases">
        <authorList>
            <person name="Sun Q."/>
            <person name="Zhou Y."/>
        </authorList>
    </citation>
    <scope>NUCLEOTIDE SEQUENCE</scope>
    <source>
        <strain evidence="1">CGMCC 1.12160</strain>
    </source>
</reference>
<gene>
    <name evidence="1" type="ORF">GCM10011366_26350</name>
</gene>
<evidence type="ECO:0000313" key="2">
    <source>
        <dbReference type="Proteomes" id="UP000605670"/>
    </source>
</evidence>
<protein>
    <recommendedName>
        <fullName evidence="3">Transcriptional regulator, AbiEi antitoxin, Type IV TA system</fullName>
    </recommendedName>
</protein>
<keyword evidence="2" id="KW-1185">Reference proteome</keyword>
<reference evidence="1" key="1">
    <citation type="journal article" date="2014" name="Int. J. Syst. Evol. Microbiol.">
        <title>Complete genome sequence of Corynebacterium casei LMG S-19264T (=DSM 44701T), isolated from a smear-ripened cheese.</title>
        <authorList>
            <consortium name="US DOE Joint Genome Institute (JGI-PGF)"/>
            <person name="Walter F."/>
            <person name="Albersmeier A."/>
            <person name="Kalinowski J."/>
            <person name="Ruckert C."/>
        </authorList>
    </citation>
    <scope>NUCLEOTIDE SEQUENCE</scope>
    <source>
        <strain evidence="1">CGMCC 1.12160</strain>
    </source>
</reference>
<evidence type="ECO:0000313" key="1">
    <source>
        <dbReference type="EMBL" id="GGF57211.1"/>
    </source>
</evidence>
<proteinExistence type="predicted"/>
<name>A0A917BUF3_9MICO</name>
<dbReference type="AlphaFoldDB" id="A0A917BUF3"/>
<dbReference type="Proteomes" id="UP000605670">
    <property type="component" value="Unassembled WGS sequence"/>
</dbReference>
<sequence>MGDSGDGQKVVEAAWGSRAERAEAARLERARRHRLAQQLAEPHDGVVTRAMLLGEGLTRGQIDVELRHGAWIAWGRHTIGVTSEPGSRAPWWAALWESGRRSVLDGVTALQAAGLSGWNEPLVHVTVPNDAHVRDRSGVRHHFLRQRGECIDTGLRRTKPHVAAIRAAQWARSDRQAATLLAMTVQQRLVSKERLLEHWDSVGYSARRQVLHDVVRDVCAGAESLGELDFAVVCRRRSLPEPTRQAVRLGERGTVYLDVEWEELGVRGEIHGFQHYSGTAVIDDALRQNDVGLAQPGTVSLQIPVLGLRTCPDRFMAQVERALNEARARRAAG</sequence>
<evidence type="ECO:0008006" key="3">
    <source>
        <dbReference type="Google" id="ProtNLM"/>
    </source>
</evidence>
<organism evidence="1 2">
    <name type="scientific">Ornithinimicrobium tianjinense</name>
    <dbReference type="NCBI Taxonomy" id="1195761"/>
    <lineage>
        <taxon>Bacteria</taxon>
        <taxon>Bacillati</taxon>
        <taxon>Actinomycetota</taxon>
        <taxon>Actinomycetes</taxon>
        <taxon>Micrococcales</taxon>
        <taxon>Ornithinimicrobiaceae</taxon>
        <taxon>Ornithinimicrobium</taxon>
    </lineage>
</organism>
<accession>A0A917BUF3</accession>
<comment type="caution">
    <text evidence="1">The sequence shown here is derived from an EMBL/GenBank/DDBJ whole genome shotgun (WGS) entry which is preliminary data.</text>
</comment>
<dbReference type="RefSeq" id="WP_229735262.1">
    <property type="nucleotide sequence ID" value="NZ_BAABKH010000014.1"/>
</dbReference>